<evidence type="ECO:0000256" key="1">
    <source>
        <dbReference type="SAM" id="SignalP"/>
    </source>
</evidence>
<dbReference type="AlphaFoldDB" id="A0A514EHB9"/>
<evidence type="ECO:0000313" key="3">
    <source>
        <dbReference type="Proteomes" id="UP000319349"/>
    </source>
</evidence>
<keyword evidence="3" id="KW-1185">Reference proteome</keyword>
<evidence type="ECO:0000313" key="2">
    <source>
        <dbReference type="EMBL" id="QDI05425.1"/>
    </source>
</evidence>
<feature type="chain" id="PRO_5022050165" description="Lipoprotein" evidence="1">
    <location>
        <begin position="29"/>
        <end position="114"/>
    </location>
</feature>
<keyword evidence="1" id="KW-0732">Signal</keyword>
<reference evidence="2 3" key="1">
    <citation type="submission" date="2019-03" db="EMBL/GenBank/DDBJ databases">
        <title>Tal1 in Xanthomonas translucens pv. cerealis Contributes to Virulence in Bacterial Leaf Streak of Wheat.</title>
        <authorList>
            <person name="Shah S.M.A."/>
            <person name="Haq F."/>
            <person name="Ma W."/>
            <person name="Xu X."/>
            <person name="Wang S."/>
            <person name="Xu Z."/>
            <person name="Zou L."/>
            <person name="Zhu B."/>
            <person name="Chen G."/>
        </authorList>
    </citation>
    <scope>NUCLEOTIDE SEQUENCE [LARGE SCALE GENOMIC DNA]</scope>
    <source>
        <strain evidence="2 3">01</strain>
    </source>
</reference>
<organism evidence="2 3">
    <name type="scientific">Xanthomonas cerealis pv. cerealis</name>
    <dbReference type="NCBI Taxonomy" id="152263"/>
    <lineage>
        <taxon>Bacteria</taxon>
        <taxon>Pseudomonadati</taxon>
        <taxon>Pseudomonadota</taxon>
        <taxon>Gammaproteobacteria</taxon>
        <taxon>Lysobacterales</taxon>
        <taxon>Lysobacteraceae</taxon>
        <taxon>Xanthomonas</taxon>
        <taxon>Xanthomonas translucens group</taxon>
        <taxon>Xanthomonas cerealis</taxon>
    </lineage>
</organism>
<evidence type="ECO:0008006" key="4">
    <source>
        <dbReference type="Google" id="ProtNLM"/>
    </source>
</evidence>
<gene>
    <name evidence="2" type="ORF">E4A48_18655</name>
</gene>
<dbReference type="EMBL" id="CP038228">
    <property type="protein sequence ID" value="QDI05425.1"/>
    <property type="molecule type" value="Genomic_DNA"/>
</dbReference>
<accession>A0A514EHB9</accession>
<dbReference type="PROSITE" id="PS51257">
    <property type="entry name" value="PROKAR_LIPOPROTEIN"/>
    <property type="match status" value="1"/>
</dbReference>
<feature type="signal peptide" evidence="1">
    <location>
        <begin position="1"/>
        <end position="28"/>
    </location>
</feature>
<protein>
    <recommendedName>
        <fullName evidence="4">Lipoprotein</fullName>
    </recommendedName>
</protein>
<dbReference type="Proteomes" id="UP000319349">
    <property type="component" value="Chromosome"/>
</dbReference>
<name>A0A514EHB9_9XANT</name>
<sequence>MKKALQLAASISAAMVLTSCSMTLPVRGNVMNSSETFTGTATGYMDGGGNMTLVTSRGATCKGNFVYVSRRDGEGVFSCDDGRTGPFTFVSTGTRGTGKGDLGGERFIFTFGKQ</sequence>
<proteinExistence type="predicted"/>